<evidence type="ECO:0000313" key="4">
    <source>
        <dbReference type="Proteomes" id="UP000692954"/>
    </source>
</evidence>
<feature type="domain" description="Sec23/Sec24 trunk" evidence="2">
    <location>
        <begin position="177"/>
        <end position="355"/>
    </location>
</feature>
<feature type="compositionally biased region" description="Polar residues" evidence="1">
    <location>
        <begin position="630"/>
        <end position="639"/>
    </location>
</feature>
<dbReference type="Pfam" id="PF04811">
    <property type="entry name" value="Sec23_trunk"/>
    <property type="match status" value="1"/>
</dbReference>
<protein>
    <recommendedName>
        <fullName evidence="2">Sec23/Sec24 trunk domain-containing protein</fullName>
    </recommendedName>
</protein>
<feature type="compositionally biased region" description="Polar residues" evidence="1">
    <location>
        <begin position="589"/>
        <end position="606"/>
    </location>
</feature>
<dbReference type="GO" id="GO:0000149">
    <property type="term" value="F:SNARE binding"/>
    <property type="evidence" value="ECO:0007669"/>
    <property type="project" value="TreeGrafter"/>
</dbReference>
<evidence type="ECO:0000256" key="1">
    <source>
        <dbReference type="SAM" id="MobiDB-lite"/>
    </source>
</evidence>
<feature type="compositionally biased region" description="Basic and acidic residues" evidence="1">
    <location>
        <begin position="663"/>
        <end position="674"/>
    </location>
</feature>
<accession>A0A8S1RAR4</accession>
<dbReference type="PANTHER" id="PTHR13803">
    <property type="entry name" value="SEC24-RELATED PROTEIN"/>
    <property type="match status" value="1"/>
</dbReference>
<evidence type="ECO:0000259" key="2">
    <source>
        <dbReference type="Pfam" id="PF04811"/>
    </source>
</evidence>
<dbReference type="InterPro" id="IPR006896">
    <property type="entry name" value="Sec23/24_trunk_dom"/>
</dbReference>
<evidence type="ECO:0000313" key="3">
    <source>
        <dbReference type="EMBL" id="CAD8124473.1"/>
    </source>
</evidence>
<dbReference type="GO" id="GO:0070971">
    <property type="term" value="C:endoplasmic reticulum exit site"/>
    <property type="evidence" value="ECO:0007669"/>
    <property type="project" value="TreeGrafter"/>
</dbReference>
<dbReference type="AlphaFoldDB" id="A0A8S1RAR4"/>
<feature type="region of interest" description="Disordered" evidence="1">
    <location>
        <begin position="653"/>
        <end position="689"/>
    </location>
</feature>
<proteinExistence type="predicted"/>
<keyword evidence="4" id="KW-1185">Reference proteome</keyword>
<reference evidence="3" key="1">
    <citation type="submission" date="2021-01" db="EMBL/GenBank/DDBJ databases">
        <authorList>
            <consortium name="Genoscope - CEA"/>
            <person name="William W."/>
        </authorList>
    </citation>
    <scope>NUCLEOTIDE SEQUENCE</scope>
</reference>
<feature type="compositionally biased region" description="Basic and acidic residues" evidence="1">
    <location>
        <begin position="560"/>
        <end position="570"/>
    </location>
</feature>
<gene>
    <name evidence="3" type="ORF">PSON_ATCC_30995.1.T1510074</name>
</gene>
<organism evidence="3 4">
    <name type="scientific">Paramecium sonneborni</name>
    <dbReference type="NCBI Taxonomy" id="65129"/>
    <lineage>
        <taxon>Eukaryota</taxon>
        <taxon>Sar</taxon>
        <taxon>Alveolata</taxon>
        <taxon>Ciliophora</taxon>
        <taxon>Intramacronucleata</taxon>
        <taxon>Oligohymenophorea</taxon>
        <taxon>Peniculida</taxon>
        <taxon>Parameciidae</taxon>
        <taxon>Paramecium</taxon>
    </lineage>
</organism>
<dbReference type="GO" id="GO:0090110">
    <property type="term" value="P:COPII-coated vesicle cargo loading"/>
    <property type="evidence" value="ECO:0007669"/>
    <property type="project" value="TreeGrafter"/>
</dbReference>
<dbReference type="PANTHER" id="PTHR13803:SF36">
    <property type="entry name" value="TYPE A VON WILLEBRAND FACTOR DOMAIN-CONTAINING PROTEIN"/>
    <property type="match status" value="1"/>
</dbReference>
<dbReference type="InterPro" id="IPR050550">
    <property type="entry name" value="SEC23_SEC24_subfamily"/>
</dbReference>
<dbReference type="OrthoDB" id="10064214at2759"/>
<comment type="caution">
    <text evidence="3">The sequence shown here is derived from an EMBL/GenBank/DDBJ whole genome shotgun (WGS) entry which is preliminary data.</text>
</comment>
<dbReference type="GO" id="GO:0008270">
    <property type="term" value="F:zinc ion binding"/>
    <property type="evidence" value="ECO:0007669"/>
    <property type="project" value="TreeGrafter"/>
</dbReference>
<feature type="region of interest" description="Disordered" evidence="1">
    <location>
        <begin position="557"/>
        <end position="639"/>
    </location>
</feature>
<dbReference type="GO" id="GO:0006886">
    <property type="term" value="P:intracellular protein transport"/>
    <property type="evidence" value="ECO:0007669"/>
    <property type="project" value="InterPro"/>
</dbReference>
<dbReference type="Proteomes" id="UP000692954">
    <property type="component" value="Unassembled WGS sequence"/>
</dbReference>
<name>A0A8S1RAR4_9CILI</name>
<dbReference type="EMBL" id="CAJJDN010000151">
    <property type="protein sequence ID" value="CAD8124473.1"/>
    <property type="molecule type" value="Genomic_DNA"/>
</dbReference>
<feature type="compositionally biased region" description="Polar residues" evidence="1">
    <location>
        <begin position="653"/>
        <end position="662"/>
    </location>
</feature>
<feature type="compositionally biased region" description="Polar residues" evidence="1">
    <location>
        <begin position="571"/>
        <end position="581"/>
    </location>
</feature>
<sequence length="701" mass="79720">MGSGKAYLKQRSSDQKNDPDTNIFTIKFSDLAQEFNNTIHVDPYYCSNCRAILNKYSKLNFIENSSEVRYVCEFCENVNKVKIDKKNIPQNDEIQYLIQSEIEENKIKNEKSVIFCIDVSGSMSTTTKISGKVGCNSENYLQEYEMLKEFIDPKDRPHYLKKLQQKQKNVSHISRKQCVITAIEQQIKMLQEKNPEKVVGLVTFNNEIVVYGDGSQQPIVLSGEQLHKEEEIKRIINQNSKQMMQNSIEKQGDTIIKRFQQLREDGQTALGPALVSALELAKVGKPGSMIIICTDGLANLGLGSLDGDSNRNFYEELGQQAAEKGIIISLVTIKGEGCKIDTLGQLVEKTNGSITRVAPEKIGQDFENIINDAVIGTQVELEVTLHKALQFRGEDNLQQQNIIKRYIGNITRTTVLSFEYQLKSIEELGKLNININQLKSIPFQIKVTYINLKGQKLIRVFTTLVQTTQNIDEAEKEAQVDVIHVRIAQKSAQLAKQGNYQEACIYNQNWDQYVQSNQHINSNHINQQKNHKYSKHNAKLSIALKNQEARCQLSQQFKETSNEKQNDNDKSINLNKQQSTPGGEDTLIFPSSKQNIKNPQSTSIKTTQEKENSIQKNNDNPEVNKETTRPTDSISSSQIWSFQNKKINENQMTKYDSNSFTKQESDFSIIKDKPNSNSESSNESDEDQDFTTLFFYGKATF</sequence>
<dbReference type="GO" id="GO:0030127">
    <property type="term" value="C:COPII vesicle coat"/>
    <property type="evidence" value="ECO:0007669"/>
    <property type="project" value="InterPro"/>
</dbReference>